<dbReference type="PANTHER" id="PTHR21485">
    <property type="entry name" value="HAD SUPERFAMILY MEMBERS CMAS AND KDSC"/>
    <property type="match status" value="1"/>
</dbReference>
<dbReference type="Proteomes" id="UP000247523">
    <property type="component" value="Unassembled WGS sequence"/>
</dbReference>
<proteinExistence type="predicted"/>
<organism evidence="2 3">
    <name type="scientific">Lachnotalea glycerini</name>
    <dbReference type="NCBI Taxonomy" id="1763509"/>
    <lineage>
        <taxon>Bacteria</taxon>
        <taxon>Bacillati</taxon>
        <taxon>Bacillota</taxon>
        <taxon>Clostridia</taxon>
        <taxon>Lachnospirales</taxon>
        <taxon>Lachnospiraceae</taxon>
        <taxon>Lachnotalea</taxon>
    </lineage>
</organism>
<dbReference type="RefSeq" id="WP_094378332.1">
    <property type="nucleotide sequence ID" value="NZ_NOKA02000109.1"/>
</dbReference>
<comment type="caution">
    <text evidence="2">The sequence shown here is derived from an EMBL/GenBank/DDBJ whole genome shotgun (WGS) entry which is preliminary data.</text>
</comment>
<dbReference type="Proteomes" id="UP000216411">
    <property type="component" value="Unassembled WGS sequence"/>
</dbReference>
<reference evidence="2 3" key="1">
    <citation type="journal article" date="2017" name="Genome Announc.">
        <title>Draft Genome Sequence of a Sporulating and Motile Strain of Lachnotalea glycerini Isolated from Water in Quebec City, Canada.</title>
        <authorList>
            <person name="Maheux A.F."/>
            <person name="Boudreau D.K."/>
            <person name="Berube E."/>
            <person name="Boissinot M."/>
            <person name="Raymond F."/>
            <person name="Brodeur S."/>
            <person name="Corbeil J."/>
            <person name="Isabel S."/>
            <person name="Omar R.F."/>
            <person name="Bergeron M.G."/>
        </authorList>
    </citation>
    <scope>NUCLEOTIDE SEQUENCE [LARGE SCALE GENOMIC DNA]</scope>
    <source>
        <strain evidence="2 3">CCRI-19302</strain>
    </source>
</reference>
<dbReference type="InterPro" id="IPR003329">
    <property type="entry name" value="Cytidylyl_trans"/>
</dbReference>
<gene>
    <name evidence="1" type="ORF">C8E03_103416</name>
    <name evidence="2" type="ORF">CG710_020725</name>
</gene>
<dbReference type="InterPro" id="IPR050793">
    <property type="entry name" value="CMP-NeuNAc_synthase"/>
</dbReference>
<name>A0A255I941_9FIRM</name>
<keyword evidence="2" id="KW-0548">Nucleotidyltransferase</keyword>
<evidence type="ECO:0000313" key="4">
    <source>
        <dbReference type="Proteomes" id="UP000247523"/>
    </source>
</evidence>
<dbReference type="PANTHER" id="PTHR21485:SF6">
    <property type="entry name" value="N-ACYLNEURAMINATE CYTIDYLYLTRANSFERASE-RELATED"/>
    <property type="match status" value="1"/>
</dbReference>
<dbReference type="Pfam" id="PF02348">
    <property type="entry name" value="CTP_transf_3"/>
    <property type="match status" value="1"/>
</dbReference>
<reference evidence="1 4" key="2">
    <citation type="submission" date="2018-05" db="EMBL/GenBank/DDBJ databases">
        <title>Genomic Encyclopedia of Type Strains, Phase IV (KMG-IV): sequencing the most valuable type-strain genomes for metagenomic binning, comparative biology and taxonomic classification.</title>
        <authorList>
            <person name="Goeker M."/>
        </authorList>
    </citation>
    <scope>NUCLEOTIDE SEQUENCE [LARGE SCALE GENOMIC DNA]</scope>
    <source>
        <strain evidence="1 4">DSM 28816</strain>
    </source>
</reference>
<evidence type="ECO:0000313" key="1">
    <source>
        <dbReference type="EMBL" id="PXV91845.1"/>
    </source>
</evidence>
<dbReference type="EMBL" id="QICS01000003">
    <property type="protein sequence ID" value="PXV91845.1"/>
    <property type="molecule type" value="Genomic_DNA"/>
</dbReference>
<dbReference type="OrthoDB" id="9805604at2"/>
<dbReference type="CDD" id="cd02513">
    <property type="entry name" value="CMP-NeuAc_Synthase"/>
    <property type="match status" value="1"/>
</dbReference>
<protein>
    <submittedName>
        <fullName evidence="2">Acylneuraminate cytidylyltransferase family protein</fullName>
    </submittedName>
    <submittedName>
        <fullName evidence="1">CMP-N,N'-diacetyllegionaminic acid synthase</fullName>
    </submittedName>
</protein>
<dbReference type="EMBL" id="NOKA02000109">
    <property type="protein sequence ID" value="RDY27374.1"/>
    <property type="molecule type" value="Genomic_DNA"/>
</dbReference>
<dbReference type="GO" id="GO:0008781">
    <property type="term" value="F:N-acylneuraminate cytidylyltransferase activity"/>
    <property type="evidence" value="ECO:0007669"/>
    <property type="project" value="TreeGrafter"/>
</dbReference>
<dbReference type="InterPro" id="IPR029044">
    <property type="entry name" value="Nucleotide-diphossugar_trans"/>
</dbReference>
<evidence type="ECO:0000313" key="3">
    <source>
        <dbReference type="Proteomes" id="UP000216411"/>
    </source>
</evidence>
<keyword evidence="2" id="KW-0808">Transferase</keyword>
<dbReference type="SUPFAM" id="SSF53448">
    <property type="entry name" value="Nucleotide-diphospho-sugar transferases"/>
    <property type="match status" value="1"/>
</dbReference>
<dbReference type="Gene3D" id="3.90.550.10">
    <property type="entry name" value="Spore Coat Polysaccharide Biosynthesis Protein SpsA, Chain A"/>
    <property type="match status" value="1"/>
</dbReference>
<evidence type="ECO:0000313" key="2">
    <source>
        <dbReference type="EMBL" id="RDY27374.1"/>
    </source>
</evidence>
<keyword evidence="3" id="KW-1185">Reference proteome</keyword>
<dbReference type="AlphaFoldDB" id="A0A255I941"/>
<accession>A0A255I941</accession>
<reference evidence="2" key="3">
    <citation type="submission" date="2018-07" db="EMBL/GenBank/DDBJ databases">
        <authorList>
            <person name="Quirk P.G."/>
            <person name="Krulwich T.A."/>
        </authorList>
    </citation>
    <scope>NUCLEOTIDE SEQUENCE</scope>
    <source>
        <strain evidence="2">CCRI-19302</strain>
    </source>
</reference>
<sequence length="229" mass="25927">MISSLCVIPARSGSKGLKDKNILDINGKPVLAYTIEACKMSGLFNNIYVATDSKKYAEIACDFGAEVPFLEPEYMAGDAVPSTDPVIYFYNQLGKDVELLWCMQPTSPLRSVEDIVNAYKIIENNSICEYVLGTTIIDPHYFHWALQDKDNDMAELFFGKEMLVDRSELKDIVHRPNGAIKVGRTNSVLKSRSFFGENIKRIDMPEERSIHIRGIMDYELCKLLLNKEV</sequence>